<comment type="similarity">
    <text evidence="2">Belongs to the autoinducer-2 exporter (AI-2E) (TC 2.A.86) family.</text>
</comment>
<dbReference type="PATRIC" id="fig|220754.4.peg.2778"/>
<dbReference type="GO" id="GO:0005886">
    <property type="term" value="C:plasma membrane"/>
    <property type="evidence" value="ECO:0007669"/>
    <property type="project" value="UniProtKB-SubCell"/>
</dbReference>
<feature type="transmembrane region" description="Helical" evidence="8">
    <location>
        <begin position="72"/>
        <end position="93"/>
    </location>
</feature>
<comment type="subcellular location">
    <subcellularLocation>
        <location evidence="1">Cell membrane</location>
        <topology evidence="1">Multi-pass membrane protein</topology>
    </subcellularLocation>
</comment>
<evidence type="ECO:0000256" key="5">
    <source>
        <dbReference type="ARBA" id="ARBA00022692"/>
    </source>
</evidence>
<evidence type="ECO:0000256" key="3">
    <source>
        <dbReference type="ARBA" id="ARBA00022448"/>
    </source>
</evidence>
<dbReference type="Proteomes" id="UP000031972">
    <property type="component" value="Unassembled WGS sequence"/>
</dbReference>
<evidence type="ECO:0008006" key="11">
    <source>
        <dbReference type="Google" id="ProtNLM"/>
    </source>
</evidence>
<feature type="transmembrane region" description="Helical" evidence="8">
    <location>
        <begin position="161"/>
        <end position="179"/>
    </location>
</feature>
<evidence type="ECO:0000256" key="2">
    <source>
        <dbReference type="ARBA" id="ARBA00009773"/>
    </source>
</evidence>
<dbReference type="AlphaFoldDB" id="A0A0C2RWH0"/>
<accession>A0A0C2RWH0</accession>
<keyword evidence="3" id="KW-0813">Transport</keyword>
<dbReference type="GO" id="GO:0055085">
    <property type="term" value="P:transmembrane transport"/>
    <property type="evidence" value="ECO:0007669"/>
    <property type="project" value="TreeGrafter"/>
</dbReference>
<organism evidence="9 10">
    <name type="scientific">Jeotgalibacillus campisalis</name>
    <dbReference type="NCBI Taxonomy" id="220754"/>
    <lineage>
        <taxon>Bacteria</taxon>
        <taxon>Bacillati</taxon>
        <taxon>Bacillota</taxon>
        <taxon>Bacilli</taxon>
        <taxon>Bacillales</taxon>
        <taxon>Caryophanaceae</taxon>
        <taxon>Jeotgalibacillus</taxon>
    </lineage>
</organism>
<keyword evidence="5 8" id="KW-0812">Transmembrane</keyword>
<keyword evidence="6 8" id="KW-1133">Transmembrane helix</keyword>
<sequence length="357" mass="40464">MDSLVKKWLPRLFIFLLLLLCGWVISYLWRFIQPVFAGVWLAFVPLLLSILCAYLLLPIVHFLMRAKCSNRLAVTIVFVVLTAVAGALFQWGIPALIREWNHFLTHLPDLLDRLSAWNHSIADWLTSMPQPVRTRIEDFINSIQVNIEQRADELLAGVDHSLKWIIALSLVPFMTFYILKDRVLIREYIMKLVPQYRKKQILLLAADLDQRLGAYIRGQLWLSAAVAIFSFGILYVIQLPYALPLSLLLGIFNVIPYLGPIIGALPALFVASTVSGSMVIWVLIAAFGIQMVESHLLAPWIMGKNIHVHPVMIMLLLLIGGELGGMAGLIAVVPIYMVIGMIFKSFKQRDREVRIDK</sequence>
<dbReference type="Pfam" id="PF01594">
    <property type="entry name" value="AI-2E_transport"/>
    <property type="match status" value="1"/>
</dbReference>
<feature type="transmembrane region" description="Helical" evidence="8">
    <location>
        <begin position="38"/>
        <end position="60"/>
    </location>
</feature>
<reference evidence="9 10" key="1">
    <citation type="submission" date="2015-01" db="EMBL/GenBank/DDBJ databases">
        <title>Jeotgalibacillus campisalis genome sequencing.</title>
        <authorList>
            <person name="Goh K.M."/>
            <person name="Chan K.-G."/>
            <person name="Yaakop A.S."/>
            <person name="Ee R."/>
            <person name="Gan H.M."/>
            <person name="Chan C.S."/>
        </authorList>
    </citation>
    <scope>NUCLEOTIDE SEQUENCE [LARGE SCALE GENOMIC DNA]</scope>
    <source>
        <strain evidence="9 10">SF-57</strain>
    </source>
</reference>
<evidence type="ECO:0000256" key="4">
    <source>
        <dbReference type="ARBA" id="ARBA00022475"/>
    </source>
</evidence>
<dbReference type="PANTHER" id="PTHR21716:SF53">
    <property type="entry name" value="PERMEASE PERM-RELATED"/>
    <property type="match status" value="1"/>
</dbReference>
<evidence type="ECO:0000313" key="10">
    <source>
        <dbReference type="Proteomes" id="UP000031972"/>
    </source>
</evidence>
<evidence type="ECO:0000256" key="6">
    <source>
        <dbReference type="ARBA" id="ARBA00022989"/>
    </source>
</evidence>
<evidence type="ECO:0000256" key="8">
    <source>
        <dbReference type="SAM" id="Phobius"/>
    </source>
</evidence>
<comment type="caution">
    <text evidence="9">The sequence shown here is derived from an EMBL/GenBank/DDBJ whole genome shotgun (WGS) entry which is preliminary data.</text>
</comment>
<feature type="transmembrane region" description="Helical" evidence="8">
    <location>
        <begin position="12"/>
        <end position="32"/>
    </location>
</feature>
<name>A0A0C2RWH0_9BACL</name>
<proteinExistence type="inferred from homology"/>
<feature type="transmembrane region" description="Helical" evidence="8">
    <location>
        <begin position="313"/>
        <end position="339"/>
    </location>
</feature>
<dbReference type="EMBL" id="JXRR01000017">
    <property type="protein sequence ID" value="KIL46089.1"/>
    <property type="molecule type" value="Genomic_DNA"/>
</dbReference>
<evidence type="ECO:0000313" key="9">
    <source>
        <dbReference type="EMBL" id="KIL46089.1"/>
    </source>
</evidence>
<evidence type="ECO:0000256" key="7">
    <source>
        <dbReference type="ARBA" id="ARBA00023136"/>
    </source>
</evidence>
<feature type="transmembrane region" description="Helical" evidence="8">
    <location>
        <begin position="278"/>
        <end position="301"/>
    </location>
</feature>
<protein>
    <recommendedName>
        <fullName evidence="11">AI-2E family transporter</fullName>
    </recommendedName>
</protein>
<dbReference type="OrthoDB" id="9793390at2"/>
<gene>
    <name evidence="9" type="ORF">KR50_27640</name>
</gene>
<feature type="transmembrane region" description="Helical" evidence="8">
    <location>
        <begin position="220"/>
        <end position="241"/>
    </location>
</feature>
<keyword evidence="4" id="KW-1003">Cell membrane</keyword>
<feature type="transmembrane region" description="Helical" evidence="8">
    <location>
        <begin position="247"/>
        <end position="271"/>
    </location>
</feature>
<keyword evidence="7 8" id="KW-0472">Membrane</keyword>
<dbReference type="RefSeq" id="WP_041059566.1">
    <property type="nucleotide sequence ID" value="NZ_JXRR01000017.1"/>
</dbReference>
<dbReference type="PANTHER" id="PTHR21716">
    <property type="entry name" value="TRANSMEMBRANE PROTEIN"/>
    <property type="match status" value="1"/>
</dbReference>
<dbReference type="InterPro" id="IPR002549">
    <property type="entry name" value="AI-2E-like"/>
</dbReference>
<evidence type="ECO:0000256" key="1">
    <source>
        <dbReference type="ARBA" id="ARBA00004651"/>
    </source>
</evidence>
<keyword evidence="10" id="KW-1185">Reference proteome</keyword>